<dbReference type="GO" id="GO:0004519">
    <property type="term" value="F:endonuclease activity"/>
    <property type="evidence" value="ECO:0007669"/>
    <property type="project" value="UniProtKB-KW"/>
</dbReference>
<dbReference type="Pfam" id="PF17917">
    <property type="entry name" value="RT_RNaseH"/>
    <property type="match status" value="1"/>
</dbReference>
<evidence type="ECO:0000256" key="6">
    <source>
        <dbReference type="ARBA" id="ARBA00022801"/>
    </source>
</evidence>
<evidence type="ECO:0000256" key="8">
    <source>
        <dbReference type="ARBA" id="ARBA00023098"/>
    </source>
</evidence>
<evidence type="ECO:0000256" key="5">
    <source>
        <dbReference type="ARBA" id="ARBA00022759"/>
    </source>
</evidence>
<feature type="active site" description="Proton acceptor" evidence="9">
    <location>
        <position position="215"/>
    </location>
</feature>
<dbReference type="Pfam" id="PF20523">
    <property type="entry name" value="DUF6738"/>
    <property type="match status" value="1"/>
</dbReference>
<dbReference type="Gene3D" id="3.10.10.10">
    <property type="entry name" value="HIV Type 1 Reverse Transcriptase, subunit A, domain 1"/>
    <property type="match status" value="1"/>
</dbReference>
<keyword evidence="2" id="KW-0808">Transferase</keyword>
<evidence type="ECO:0000313" key="13">
    <source>
        <dbReference type="Proteomes" id="UP001374535"/>
    </source>
</evidence>
<dbReference type="EMBL" id="CP144700">
    <property type="protein sequence ID" value="WVZ23371.1"/>
    <property type="molecule type" value="Genomic_DNA"/>
</dbReference>
<dbReference type="SUPFAM" id="SSF52151">
    <property type="entry name" value="FabD/lysophospholipase-like"/>
    <property type="match status" value="1"/>
</dbReference>
<dbReference type="Gene3D" id="3.30.70.270">
    <property type="match status" value="2"/>
</dbReference>
<evidence type="ECO:0000259" key="11">
    <source>
        <dbReference type="PROSITE" id="PS51635"/>
    </source>
</evidence>
<dbReference type="PROSITE" id="PS51635">
    <property type="entry name" value="PNPLA"/>
    <property type="match status" value="1"/>
</dbReference>
<feature type="active site" description="Nucleophile" evidence="9">
    <location>
        <position position="107"/>
    </location>
</feature>
<dbReference type="GO" id="GO:0016787">
    <property type="term" value="F:hydrolase activity"/>
    <property type="evidence" value="ECO:0007669"/>
    <property type="project" value="UniProtKB-UniRule"/>
</dbReference>
<dbReference type="Pfam" id="PF03732">
    <property type="entry name" value="Retrotrans_gag"/>
    <property type="match status" value="1"/>
</dbReference>
<feature type="domain" description="PNPLA" evidence="11">
    <location>
        <begin position="69"/>
        <end position="228"/>
    </location>
</feature>
<evidence type="ECO:0000256" key="1">
    <source>
        <dbReference type="ARBA" id="ARBA00012493"/>
    </source>
</evidence>
<gene>
    <name evidence="12" type="ORF">V8G54_001915</name>
</gene>
<evidence type="ECO:0000256" key="4">
    <source>
        <dbReference type="ARBA" id="ARBA00022722"/>
    </source>
</evidence>
<dbReference type="InterPro" id="IPR041588">
    <property type="entry name" value="Integrase_H2C2"/>
</dbReference>
<dbReference type="CDD" id="cd01647">
    <property type="entry name" value="RT_LTR"/>
    <property type="match status" value="1"/>
</dbReference>
<evidence type="ECO:0000256" key="2">
    <source>
        <dbReference type="ARBA" id="ARBA00022679"/>
    </source>
</evidence>
<feature type="compositionally biased region" description="Low complexity" evidence="10">
    <location>
        <begin position="987"/>
        <end position="1015"/>
    </location>
</feature>
<dbReference type="CDD" id="cd09274">
    <property type="entry name" value="RNase_HI_RT_Ty3"/>
    <property type="match status" value="1"/>
</dbReference>
<feature type="compositionally biased region" description="Basic and acidic residues" evidence="10">
    <location>
        <begin position="973"/>
        <end position="985"/>
    </location>
</feature>
<feature type="region of interest" description="Disordered" evidence="10">
    <location>
        <begin position="955"/>
        <end position="1032"/>
    </location>
</feature>
<keyword evidence="7" id="KW-0695">RNA-directed DNA polymerase</keyword>
<dbReference type="Proteomes" id="UP001374535">
    <property type="component" value="Chromosome 1"/>
</dbReference>
<keyword evidence="8 9" id="KW-0443">Lipid metabolism</keyword>
<dbReference type="Pfam" id="PF00078">
    <property type="entry name" value="RVT_1"/>
    <property type="match status" value="1"/>
</dbReference>
<evidence type="ECO:0000313" key="12">
    <source>
        <dbReference type="EMBL" id="WVZ23371.1"/>
    </source>
</evidence>
<feature type="compositionally biased region" description="Low complexity" evidence="10">
    <location>
        <begin position="863"/>
        <end position="884"/>
    </location>
</feature>
<dbReference type="InterPro" id="IPR002641">
    <property type="entry name" value="PNPLA_dom"/>
</dbReference>
<protein>
    <recommendedName>
        <fullName evidence="1">RNA-directed DNA polymerase</fullName>
        <ecNumber evidence="1">2.7.7.49</ecNumber>
    </recommendedName>
</protein>
<proteinExistence type="predicted"/>
<feature type="region of interest" description="Disordered" evidence="10">
    <location>
        <begin position="918"/>
        <end position="938"/>
    </location>
</feature>
<feature type="short sequence motif" description="GXSXG" evidence="9">
    <location>
        <begin position="105"/>
        <end position="109"/>
    </location>
</feature>
<reference evidence="12 13" key="1">
    <citation type="journal article" date="2023" name="Life. Sci Alliance">
        <title>Evolutionary insights into 3D genome organization and epigenetic landscape of Vigna mungo.</title>
        <authorList>
            <person name="Junaid A."/>
            <person name="Singh B."/>
            <person name="Bhatia S."/>
        </authorList>
    </citation>
    <scope>NUCLEOTIDE SEQUENCE [LARGE SCALE GENOMIC DNA]</scope>
    <source>
        <strain evidence="12">Urdbean</strain>
    </source>
</reference>
<dbReference type="GO" id="GO:0016042">
    <property type="term" value="P:lipid catabolic process"/>
    <property type="evidence" value="ECO:0007669"/>
    <property type="project" value="UniProtKB-UniRule"/>
</dbReference>
<comment type="caution">
    <text evidence="9">Lacks conserved residue(s) required for the propagation of feature annotation.</text>
</comment>
<dbReference type="InterPro" id="IPR043502">
    <property type="entry name" value="DNA/RNA_pol_sf"/>
</dbReference>
<feature type="compositionally biased region" description="Polar residues" evidence="10">
    <location>
        <begin position="813"/>
        <end position="828"/>
    </location>
</feature>
<dbReference type="Gene3D" id="3.40.1090.10">
    <property type="entry name" value="Cytosolic phospholipase A2 catalytic domain"/>
    <property type="match status" value="1"/>
</dbReference>
<name>A0AAQ3SBY9_VIGMU</name>
<dbReference type="InterPro" id="IPR016035">
    <property type="entry name" value="Acyl_Trfase/lysoPLipase"/>
</dbReference>
<evidence type="ECO:0000256" key="10">
    <source>
        <dbReference type="SAM" id="MobiDB-lite"/>
    </source>
</evidence>
<dbReference type="SUPFAM" id="SSF56672">
    <property type="entry name" value="DNA/RNA polymerases"/>
    <property type="match status" value="1"/>
</dbReference>
<feature type="compositionally biased region" description="Low complexity" evidence="10">
    <location>
        <begin position="841"/>
        <end position="855"/>
    </location>
</feature>
<dbReference type="InterPro" id="IPR021109">
    <property type="entry name" value="Peptidase_aspartic_dom_sf"/>
</dbReference>
<dbReference type="PANTHER" id="PTHR37984">
    <property type="entry name" value="PROTEIN CBG26694"/>
    <property type="match status" value="1"/>
</dbReference>
<dbReference type="GO" id="GO:0003964">
    <property type="term" value="F:RNA-directed DNA polymerase activity"/>
    <property type="evidence" value="ECO:0007669"/>
    <property type="project" value="UniProtKB-KW"/>
</dbReference>
<dbReference type="Gene3D" id="2.40.70.10">
    <property type="entry name" value="Acid Proteases"/>
    <property type="match status" value="1"/>
</dbReference>
<keyword evidence="6 9" id="KW-0378">Hydrolase</keyword>
<dbReference type="FunFam" id="3.30.70.270:FF:000020">
    <property type="entry name" value="Transposon Tf2-6 polyprotein-like Protein"/>
    <property type="match status" value="1"/>
</dbReference>
<dbReference type="InterPro" id="IPR046626">
    <property type="entry name" value="DUF6738"/>
</dbReference>
<dbReference type="Gene3D" id="1.10.340.70">
    <property type="match status" value="1"/>
</dbReference>
<keyword evidence="9" id="KW-0442">Lipid degradation</keyword>
<dbReference type="Pfam" id="PF17921">
    <property type="entry name" value="Integrase_H2C2"/>
    <property type="match status" value="1"/>
</dbReference>
<dbReference type="EC" id="2.7.7.49" evidence="1"/>
<feature type="short sequence motif" description="DGA/G" evidence="9">
    <location>
        <begin position="215"/>
        <end position="217"/>
    </location>
</feature>
<dbReference type="FunFam" id="3.10.20.370:FF:000001">
    <property type="entry name" value="Retrovirus-related Pol polyprotein from transposon 17.6-like protein"/>
    <property type="match status" value="1"/>
</dbReference>
<dbReference type="InterPro" id="IPR050951">
    <property type="entry name" value="Retrovirus_Pol_polyprotein"/>
</dbReference>
<dbReference type="InterPro" id="IPR041373">
    <property type="entry name" value="RT_RNaseH"/>
</dbReference>
<dbReference type="CDD" id="cd00303">
    <property type="entry name" value="retropepsin_like"/>
    <property type="match status" value="1"/>
</dbReference>
<keyword evidence="3" id="KW-0548">Nucleotidyltransferase</keyword>
<keyword evidence="4" id="KW-0540">Nuclease</keyword>
<dbReference type="InterPro" id="IPR000477">
    <property type="entry name" value="RT_dom"/>
</dbReference>
<sequence length="2042" mass="228623">MIIQQECQLHSFLGSLENVIDTQALVITTIMNLPFKNDGVSNFHTFHGGRDIGHYVVRAGDKNNGGVFLTTTAGSVCGFATHSPIAMHAKDPKTDLADYFDVIGGTSIGSTTAAMLATPSLDHPSHPAYTPGLQGAASDALKETRIGEALTNLVISAFDIKKQKLVVFSSYKVITKKVPYLNAFLLDICTSSSTATTQFPPYFFENYGVEFNLVDGGEAAVNPCKRKTKTKCNIRQDEEDPWSLENGVEGVMNKRHTIVVDLPLGQGFWRAPFSSQSSGELLEGIPANIGQISGVIKLAGDTVWFRENQTTQEESFRDLIEERGLDGRLEMGRLGATNVASFISINYRMKEALAEESRLMLPFFWKFRWSSRLSRLFSQFICQFHGDARGHYLALYCISKLQLNLYGLRSPSNFGAVAGDQRFSIESLCMTRGNPGFIPPFDPEIDRTFHRLVRHSRNLSLESVFEFVPLDTVHPTVEYSVHTASTASVASALDSDSDSVVLHTENNMAQPPPRERTFREKASPDFDIESLCIQYPDEDVPFVLKTGLIHLLPKFHGLAGESPHKHSKEFHIVYSTMKPHDVHEEHIFLKAFPHSLEGVAKDWLYAMAPRSITSWDDLKRLFLEKFFPTSRTTAIRKDITGIRQLGGESLYEYWERFKILCASCPHHQILEQLLIQYFYEGLNNMDRGMLDAASGGALGDTTPTKARHLIEKMASNSQQFSARNDAIVVRGVHDVVAQSLSAIESKLKDKIESLTKLVTQLTTNQRSAAPSASVARLCAICPSSDHYTDACPTLQSSAASDAPQAYATNIYNKRQPQQQSHDLSSNRYNPGWRNHPNLRWNNAPQYQQQAPPFQNVGAPNRYQQQQQQEAPAQPVAQPSTSSEPSLEELVRQMTMQNLQFQQETRASIQSLTNQMGQMATQMNQAQSQNSDKLPSQTMQNPKNVSVITLISGKQTVVPSEPASTPSPVPATCPREDDHDGPRRTFEVGGSSSSVGGSSSSGSSPSSTTTAVAPSPLVDRPIPLPFPSRALPSKKTEEVDREILETLRKVEVNIPLLDAIKQIPRYAKFLKELCTHKRKMKGDERINMGRNVFALIGKSVSHIPEKCKDPGIFCIPCVIGNSKFENAMLDLGASVNVMPLSIYSSLSLGPLQTTGVVIQLANRSVTHPTGFIEDVLVRVGELIFPADFYVLEMEEGFSHGSAPIILGKPFLKTARTKIDVYAGTLSMEFADIVVHFNILDAMKFPTEDHSVFRIDTLDDIVDEFIVDDFGSMHEKKHYFPSSVHSCIVSGLESGFEYDVELNVDLDENCDVQGIVDVQVIDDMNVFYDLDDIDDVVDIPVMGIDLICDEMGYLPLPIHSLESECINHVAGSTLESDLQELTLKLKQLPENLKYVYLEDDERKPVIISTSLDFVQEERLLGVLRAHKKAIGWSLADIPGISLSTCMHRILLEDGAKPVRQPQRRQNPVIMDVIKKEVTKLLQAGIIYPISDSQWVSLIHVVPEKTGLTVVKNERDELIPTRVQNSWRVCIDYRRLNQATRKDHFSLAFIDQMLERLAGKSHYCFLDGFSSYFQINIAPEDQEKTTFTCPFGTFAYRRMPFGLCNAPGTFQRCMLSIFSDFLESCIEVFMDDFTVYGSSFDACLDSLEKVLKRCIETNLVLNFEKCHFMVEQGLVLGHIISEKGIEVDPAKISVISQLPYPSCVREVRSFLGHVGFYRRFIKDFSKKALPLSRVLQKDIDFEFDDRCKQAFDCLKEALTTTPIIQAPDWTTPFELMCDSSNHALGAVLTQKIGKMPRVIYYASHTLDDAQANYTTTEKELLTIVFALNKFRSYLLESPIIVYTDHVALKFLLKKAESKPRLIRWILLLQEFDLQIKDRSGAHNLVADHLSRIERAGDEADVLPIQDDFPDESLLLISSSHPTPWFAHIVNYLVASVFPPLASRAQIAKIKSDAKYYFWDDPYLWKLCSDQVTRRCIPDHEIDSVLQFCHASSPGGHLGIQRTARRVLDCGFYSPSIFKDAERTCSTCEPCQRAGGPISQRQEMPQ</sequence>
<evidence type="ECO:0000256" key="9">
    <source>
        <dbReference type="PROSITE-ProRule" id="PRU01161"/>
    </source>
</evidence>
<dbReference type="InterPro" id="IPR043128">
    <property type="entry name" value="Rev_trsase/Diguanyl_cyclase"/>
</dbReference>
<keyword evidence="5" id="KW-0255">Endonuclease</keyword>
<keyword evidence="13" id="KW-1185">Reference proteome</keyword>
<dbReference type="InterPro" id="IPR005162">
    <property type="entry name" value="Retrotrans_gag_dom"/>
</dbReference>
<accession>A0AAQ3SBY9</accession>
<feature type="region of interest" description="Disordered" evidence="10">
    <location>
        <begin position="813"/>
        <end position="886"/>
    </location>
</feature>
<organism evidence="12 13">
    <name type="scientific">Vigna mungo</name>
    <name type="common">Black gram</name>
    <name type="synonym">Phaseolus mungo</name>
    <dbReference type="NCBI Taxonomy" id="3915"/>
    <lineage>
        <taxon>Eukaryota</taxon>
        <taxon>Viridiplantae</taxon>
        <taxon>Streptophyta</taxon>
        <taxon>Embryophyta</taxon>
        <taxon>Tracheophyta</taxon>
        <taxon>Spermatophyta</taxon>
        <taxon>Magnoliopsida</taxon>
        <taxon>eudicotyledons</taxon>
        <taxon>Gunneridae</taxon>
        <taxon>Pentapetalae</taxon>
        <taxon>rosids</taxon>
        <taxon>fabids</taxon>
        <taxon>Fabales</taxon>
        <taxon>Fabaceae</taxon>
        <taxon>Papilionoideae</taxon>
        <taxon>50 kb inversion clade</taxon>
        <taxon>NPAAA clade</taxon>
        <taxon>indigoferoid/millettioid clade</taxon>
        <taxon>Phaseoleae</taxon>
        <taxon>Vigna</taxon>
    </lineage>
</organism>
<dbReference type="PANTHER" id="PTHR37984:SF5">
    <property type="entry name" value="PROTEIN NYNRIN-LIKE"/>
    <property type="match status" value="1"/>
</dbReference>
<evidence type="ECO:0000256" key="7">
    <source>
        <dbReference type="ARBA" id="ARBA00022918"/>
    </source>
</evidence>
<evidence type="ECO:0000256" key="3">
    <source>
        <dbReference type="ARBA" id="ARBA00022695"/>
    </source>
</evidence>